<dbReference type="GeneID" id="108673760"/>
<proteinExistence type="inferred from homology"/>
<evidence type="ECO:0000313" key="20">
    <source>
        <dbReference type="Proteomes" id="UP000694843"/>
    </source>
</evidence>
<keyword evidence="6" id="KW-0808">Transferase</keyword>
<accession>A0A8B7NTT5</accession>
<dbReference type="Pfam" id="PF03062">
    <property type="entry name" value="MBOAT"/>
    <property type="match status" value="1"/>
</dbReference>
<evidence type="ECO:0000256" key="10">
    <source>
        <dbReference type="ARBA" id="ARBA00023098"/>
    </source>
</evidence>
<sequence>MEENMGLFSRLAHSLGAPEAAFRLVVSLLLGYPLLLVHRHLLYRKNPTLQHLYFIICGMSIGIFNNGMEIYHSMICVFVCWLGLVVGGGSQMSVIFANIFQMGYLLVGYYMTATTSYDIKWTMPHCVLTLRLIALTWDLYDGIKDKSLLSAEQAQTALSECPSLLEVAAHTYFPASYMVGPQFNMKRYLDFTHGRLFSSYLPNSLLAGFTRGALGLFFMAVFQVSSVWLKEDYLVSDEFAELSLLKKAVYVALWGKVTLYKYNSCWLIVEGVCIISGLAYSGTDPVSGQPSWTASRNVIVWLHETAHTFKLYVVSFNINTNGWLAKYVYKRMKFLNNRNVSTFTALMFLAVWHGLHSGYYVCFFLEFLITYFERSVESLLKKYPKLQEQLDLPLVKPLRLVLMKFYLMVFFGYSLAPFVLLKSYRWWTFFKSTYFIGHIFFGGWVLYRPLVVMALDAVYGKPVKEKSKEPHPEPPASTVKQD</sequence>
<evidence type="ECO:0000256" key="16">
    <source>
        <dbReference type="ARBA" id="ARBA00026120"/>
    </source>
</evidence>
<evidence type="ECO:0000256" key="3">
    <source>
        <dbReference type="ARBA" id="ARBA00005074"/>
    </source>
</evidence>
<protein>
    <recommendedName>
        <fullName evidence="18">Lysophospholipid acyltransferase 5</fullName>
        <ecNumber evidence="16">2.3.1.23</ecNumber>
        <ecNumber evidence="17">2.3.1.n6</ecNumber>
    </recommendedName>
</protein>
<evidence type="ECO:0000256" key="13">
    <source>
        <dbReference type="ARBA" id="ARBA00023264"/>
    </source>
</evidence>
<evidence type="ECO:0000256" key="18">
    <source>
        <dbReference type="ARBA" id="ARBA00039721"/>
    </source>
</evidence>
<dbReference type="OMA" id="NAWVSRY"/>
<comment type="pathway">
    <text evidence="15">Phospholipid metabolism.</text>
</comment>
<dbReference type="PANTHER" id="PTHR13906:SF14">
    <property type="entry name" value="LYSOPHOSPHOLIPID ACYLTRANSFERASE 5"/>
    <property type="match status" value="1"/>
</dbReference>
<evidence type="ECO:0000256" key="8">
    <source>
        <dbReference type="ARBA" id="ARBA00022824"/>
    </source>
</evidence>
<keyword evidence="9 19" id="KW-1133">Transmembrane helix</keyword>
<evidence type="ECO:0000256" key="14">
    <source>
        <dbReference type="ARBA" id="ARBA00023315"/>
    </source>
</evidence>
<reference evidence="21" key="1">
    <citation type="submission" date="2025-08" db="UniProtKB">
        <authorList>
            <consortium name="RefSeq"/>
        </authorList>
    </citation>
    <scope>IDENTIFICATION</scope>
    <source>
        <tissue evidence="21">Whole organism</tissue>
    </source>
</reference>
<dbReference type="AlphaFoldDB" id="A0A8B7NTT5"/>
<dbReference type="RefSeq" id="XP_018017120.1">
    <property type="nucleotide sequence ID" value="XM_018161631.2"/>
</dbReference>
<evidence type="ECO:0000256" key="19">
    <source>
        <dbReference type="SAM" id="Phobius"/>
    </source>
</evidence>
<keyword evidence="20" id="KW-1185">Reference proteome</keyword>
<dbReference type="InterPro" id="IPR049941">
    <property type="entry name" value="LPLAT_7/PORCN-like"/>
</dbReference>
<feature type="transmembrane region" description="Helical" evidence="19">
    <location>
        <begin position="70"/>
        <end position="87"/>
    </location>
</feature>
<evidence type="ECO:0000256" key="17">
    <source>
        <dbReference type="ARBA" id="ARBA00038923"/>
    </source>
</evidence>
<keyword evidence="10" id="KW-0443">Lipid metabolism</keyword>
<dbReference type="GO" id="GO:0071617">
    <property type="term" value="F:lysophospholipid acyltransferase activity"/>
    <property type="evidence" value="ECO:0007669"/>
    <property type="project" value="TreeGrafter"/>
</dbReference>
<keyword evidence="12" id="KW-0594">Phospholipid biosynthesis</keyword>
<feature type="transmembrane region" description="Helical" evidence="19">
    <location>
        <begin position="397"/>
        <end position="415"/>
    </location>
</feature>
<dbReference type="GO" id="GO:0005783">
    <property type="term" value="C:endoplasmic reticulum"/>
    <property type="evidence" value="ECO:0007669"/>
    <property type="project" value="UniProtKB-SubCell"/>
</dbReference>
<comment type="similarity">
    <text evidence="4">Belongs to the membrane-bound acyltransferase family.</text>
</comment>
<dbReference type="GO" id="GO:0047184">
    <property type="term" value="F:1-acylglycerophosphocholine O-acyltransferase activity"/>
    <property type="evidence" value="ECO:0007669"/>
    <property type="project" value="UniProtKB-EC"/>
</dbReference>
<evidence type="ECO:0000256" key="2">
    <source>
        <dbReference type="ARBA" id="ARBA00004240"/>
    </source>
</evidence>
<evidence type="ECO:0000256" key="7">
    <source>
        <dbReference type="ARBA" id="ARBA00022692"/>
    </source>
</evidence>
<evidence type="ECO:0000256" key="6">
    <source>
        <dbReference type="ARBA" id="ARBA00022679"/>
    </source>
</evidence>
<dbReference type="GO" id="GO:0030258">
    <property type="term" value="P:lipid modification"/>
    <property type="evidence" value="ECO:0007669"/>
    <property type="project" value="TreeGrafter"/>
</dbReference>
<feature type="transmembrane region" description="Helical" evidence="19">
    <location>
        <begin position="205"/>
        <end position="229"/>
    </location>
</feature>
<feature type="transmembrane region" description="Helical" evidence="19">
    <location>
        <begin position="335"/>
        <end position="352"/>
    </location>
</feature>
<dbReference type="PANTHER" id="PTHR13906">
    <property type="entry name" value="PORCUPINE"/>
    <property type="match status" value="1"/>
</dbReference>
<gene>
    <name evidence="21" type="primary">LOC108673760</name>
</gene>
<feature type="transmembrane region" description="Helical" evidence="19">
    <location>
        <begin position="49"/>
        <end position="64"/>
    </location>
</feature>
<feature type="transmembrane region" description="Helical" evidence="19">
    <location>
        <begin position="20"/>
        <end position="37"/>
    </location>
</feature>
<keyword evidence="13" id="KW-1208">Phospholipid metabolism</keyword>
<dbReference type="CTD" id="10763"/>
<dbReference type="Proteomes" id="UP000694843">
    <property type="component" value="Unplaced"/>
</dbReference>
<dbReference type="EC" id="2.3.1.n6" evidence="17"/>
<evidence type="ECO:0000256" key="5">
    <source>
        <dbReference type="ARBA" id="ARBA00022516"/>
    </source>
</evidence>
<comment type="subcellular location">
    <subcellularLocation>
        <location evidence="2">Endoplasmic reticulum</location>
    </subcellularLocation>
    <subcellularLocation>
        <location evidence="1">Membrane</location>
        <topology evidence="1">Multi-pass membrane protein</topology>
    </subcellularLocation>
</comment>
<evidence type="ECO:0000256" key="4">
    <source>
        <dbReference type="ARBA" id="ARBA00010323"/>
    </source>
</evidence>
<name>A0A8B7NTT5_HYAAZ</name>
<evidence type="ECO:0000256" key="9">
    <source>
        <dbReference type="ARBA" id="ARBA00022989"/>
    </source>
</evidence>
<dbReference type="EC" id="2.3.1.23" evidence="16"/>
<dbReference type="GO" id="GO:0006656">
    <property type="term" value="P:phosphatidylcholine biosynthetic process"/>
    <property type="evidence" value="ECO:0007669"/>
    <property type="project" value="TreeGrafter"/>
</dbReference>
<keyword evidence="5" id="KW-0444">Lipid biosynthesis</keyword>
<keyword evidence="14 21" id="KW-0012">Acyltransferase</keyword>
<keyword evidence="7 19" id="KW-0812">Transmembrane</keyword>
<dbReference type="InterPro" id="IPR004299">
    <property type="entry name" value="MBOAT_fam"/>
</dbReference>
<feature type="transmembrane region" description="Helical" evidence="19">
    <location>
        <begin position="435"/>
        <end position="459"/>
    </location>
</feature>
<evidence type="ECO:0000256" key="1">
    <source>
        <dbReference type="ARBA" id="ARBA00004141"/>
    </source>
</evidence>
<comment type="pathway">
    <text evidence="3">Lipid metabolism; phospholipid metabolism.</text>
</comment>
<dbReference type="GO" id="GO:0016020">
    <property type="term" value="C:membrane"/>
    <property type="evidence" value="ECO:0007669"/>
    <property type="project" value="UniProtKB-SubCell"/>
</dbReference>
<dbReference type="OrthoDB" id="5974730at2759"/>
<keyword evidence="8" id="KW-0256">Endoplasmic reticulum</keyword>
<keyword evidence="11 19" id="KW-0472">Membrane</keyword>
<feature type="transmembrane region" description="Helical" evidence="19">
    <location>
        <begin position="94"/>
        <end position="112"/>
    </location>
</feature>
<evidence type="ECO:0000256" key="12">
    <source>
        <dbReference type="ARBA" id="ARBA00023209"/>
    </source>
</evidence>
<organism evidence="20 21">
    <name type="scientific">Hyalella azteca</name>
    <name type="common">Amphipod</name>
    <dbReference type="NCBI Taxonomy" id="294128"/>
    <lineage>
        <taxon>Eukaryota</taxon>
        <taxon>Metazoa</taxon>
        <taxon>Ecdysozoa</taxon>
        <taxon>Arthropoda</taxon>
        <taxon>Crustacea</taxon>
        <taxon>Multicrustacea</taxon>
        <taxon>Malacostraca</taxon>
        <taxon>Eumalacostraca</taxon>
        <taxon>Peracarida</taxon>
        <taxon>Amphipoda</taxon>
        <taxon>Senticaudata</taxon>
        <taxon>Talitrida</taxon>
        <taxon>Talitroidea</taxon>
        <taxon>Hyalellidae</taxon>
        <taxon>Hyalella</taxon>
    </lineage>
</organism>
<evidence type="ECO:0000256" key="11">
    <source>
        <dbReference type="ARBA" id="ARBA00023136"/>
    </source>
</evidence>
<evidence type="ECO:0000313" key="21">
    <source>
        <dbReference type="RefSeq" id="XP_018017120.1"/>
    </source>
</evidence>
<evidence type="ECO:0000256" key="15">
    <source>
        <dbReference type="ARBA" id="ARBA00025707"/>
    </source>
</evidence>